<evidence type="ECO:0000256" key="2">
    <source>
        <dbReference type="ARBA" id="ARBA00005988"/>
    </source>
</evidence>
<keyword evidence="6" id="KW-0482">Metalloprotease</keyword>
<reference evidence="10" key="1">
    <citation type="submission" date="2022-10" db="EMBL/GenBank/DDBJ databases">
        <title>The WGS of Solirubrobacter ginsenosidimutans DSM 21036.</title>
        <authorList>
            <person name="Jiang Z."/>
        </authorList>
    </citation>
    <scope>NUCLEOTIDE SEQUENCE</scope>
    <source>
        <strain evidence="10">DSM 21036</strain>
    </source>
</reference>
<comment type="cofactor">
    <cofactor evidence="1">
        <name>Zn(2+)</name>
        <dbReference type="ChEBI" id="CHEBI:29105"/>
    </cofactor>
</comment>
<evidence type="ECO:0000256" key="3">
    <source>
        <dbReference type="ARBA" id="ARBA00022670"/>
    </source>
</evidence>
<dbReference type="Gene3D" id="3.40.630.10">
    <property type="entry name" value="Zn peptidases"/>
    <property type="match status" value="1"/>
</dbReference>
<dbReference type="AlphaFoldDB" id="A0A9X3MWA9"/>
<protein>
    <submittedName>
        <fullName evidence="10">M14 family zinc carboxypeptidase</fullName>
    </submittedName>
</protein>
<dbReference type="GO" id="GO:0005615">
    <property type="term" value="C:extracellular space"/>
    <property type="evidence" value="ECO:0007669"/>
    <property type="project" value="TreeGrafter"/>
</dbReference>
<sequence>MKKLLVAVAAGVAMGAGLPAVAAADPTVDAAVTAFHNLGLPPLTAMPDNRQVYRTYDDYNNDMQALATANPSLVAYKLAPNKSIEGRDVHYVEITNNVNVADGKPVDYVQGAIHGNESAAAEDSMEFAIDIVNQAKVNPKVSALLDHVRVIIVPLVNPDGYAHTPSPRRANCDSATPLTPPLTCPTSTSQGVDMNRNYPLGWGSNIGVSFAQRGSGPGSEPEVKNTMSIIASHQVTALITAHTNERAIFYPPFDLNAGDTPELNTGYKALAQAMLAATNNGYTNTRDSAHDYETSGETNDWSYYATRGFGFTQELIGPVSGCPQALPNYLNCTTADWTGHAGPTSTAAQTSTFEGHPVRDAWWTVLEYASLPAGHSVIGGTAVPGATLKITKDFTLYTAPVKQNTTPATSTAPIAVPTHLESSMTVPASGKFTWDTNPSVRPQSAYYADGEHTGPNGFVNESYTLTCTAANGTLLGTTKVLVDKGDVANVTPCTTGDVGGSVAATLALTLGAPASFGAFTPGVAKDYTASTTATVISTAGDATLSVADPSSTATGHLVNGTFSLPSALQASAGGTLADVGGSAAPTLLKTWSTPVSNDVATVTFGQHVGAADALRTGAYTKTLTFTLSTTTP</sequence>
<keyword evidence="3" id="KW-0645">Protease</keyword>
<dbReference type="PROSITE" id="PS52035">
    <property type="entry name" value="PEPTIDASE_M14"/>
    <property type="match status" value="1"/>
</dbReference>
<dbReference type="SMART" id="SM00631">
    <property type="entry name" value="Zn_pept"/>
    <property type="match status" value="1"/>
</dbReference>
<feature type="active site" description="Proton donor/acceptor" evidence="7">
    <location>
        <position position="314"/>
    </location>
</feature>
<evidence type="ECO:0000313" key="10">
    <source>
        <dbReference type="EMBL" id="MDA0164091.1"/>
    </source>
</evidence>
<dbReference type="EMBL" id="JAPDOD010000030">
    <property type="protein sequence ID" value="MDA0164091.1"/>
    <property type="molecule type" value="Genomic_DNA"/>
</dbReference>
<evidence type="ECO:0000256" key="5">
    <source>
        <dbReference type="ARBA" id="ARBA00022833"/>
    </source>
</evidence>
<dbReference type="Pfam" id="PF00246">
    <property type="entry name" value="Peptidase_M14"/>
    <property type="match status" value="1"/>
</dbReference>
<dbReference type="PRINTS" id="PR00765">
    <property type="entry name" value="CRBOXYPTASEA"/>
</dbReference>
<evidence type="ECO:0000256" key="1">
    <source>
        <dbReference type="ARBA" id="ARBA00001947"/>
    </source>
</evidence>
<comment type="similarity">
    <text evidence="2 7">Belongs to the peptidase M14 family.</text>
</comment>
<evidence type="ECO:0000256" key="8">
    <source>
        <dbReference type="SAM" id="SignalP"/>
    </source>
</evidence>
<dbReference type="GO" id="GO:0004181">
    <property type="term" value="F:metallocarboxypeptidase activity"/>
    <property type="evidence" value="ECO:0007669"/>
    <property type="project" value="InterPro"/>
</dbReference>
<organism evidence="10 11">
    <name type="scientific">Solirubrobacter ginsenosidimutans</name>
    <dbReference type="NCBI Taxonomy" id="490573"/>
    <lineage>
        <taxon>Bacteria</taxon>
        <taxon>Bacillati</taxon>
        <taxon>Actinomycetota</taxon>
        <taxon>Thermoleophilia</taxon>
        <taxon>Solirubrobacterales</taxon>
        <taxon>Solirubrobacteraceae</taxon>
        <taxon>Solirubrobacter</taxon>
    </lineage>
</organism>
<dbReference type="InterPro" id="IPR000834">
    <property type="entry name" value="Peptidase_M14"/>
</dbReference>
<dbReference type="Proteomes" id="UP001149140">
    <property type="component" value="Unassembled WGS sequence"/>
</dbReference>
<proteinExistence type="inferred from homology"/>
<feature type="domain" description="Peptidase M14" evidence="9">
    <location>
        <begin position="52"/>
        <end position="339"/>
    </location>
</feature>
<evidence type="ECO:0000256" key="6">
    <source>
        <dbReference type="ARBA" id="ARBA00023049"/>
    </source>
</evidence>
<feature type="signal peptide" evidence="8">
    <location>
        <begin position="1"/>
        <end position="22"/>
    </location>
</feature>
<evidence type="ECO:0000313" key="11">
    <source>
        <dbReference type="Proteomes" id="UP001149140"/>
    </source>
</evidence>
<dbReference type="PANTHER" id="PTHR11705:SF143">
    <property type="entry name" value="SLL0236 PROTEIN"/>
    <property type="match status" value="1"/>
</dbReference>
<accession>A0A9X3MWA9</accession>
<gene>
    <name evidence="10" type="ORF">OM076_27710</name>
</gene>
<keyword evidence="4" id="KW-0378">Hydrolase</keyword>
<dbReference type="SUPFAM" id="SSF53187">
    <property type="entry name" value="Zn-dependent exopeptidases"/>
    <property type="match status" value="1"/>
</dbReference>
<keyword evidence="10" id="KW-0121">Carboxypeptidase</keyword>
<name>A0A9X3MWA9_9ACTN</name>
<keyword evidence="8" id="KW-0732">Signal</keyword>
<dbReference type="RefSeq" id="WP_270043341.1">
    <property type="nucleotide sequence ID" value="NZ_JAPDOD010000030.1"/>
</dbReference>
<comment type="caution">
    <text evidence="10">The sequence shown here is derived from an EMBL/GenBank/DDBJ whole genome shotgun (WGS) entry which is preliminary data.</text>
</comment>
<keyword evidence="5" id="KW-0862">Zinc</keyword>
<dbReference type="PANTHER" id="PTHR11705">
    <property type="entry name" value="PROTEASE FAMILY M14 CARBOXYPEPTIDASE A,B"/>
    <property type="match status" value="1"/>
</dbReference>
<evidence type="ECO:0000256" key="7">
    <source>
        <dbReference type="PROSITE-ProRule" id="PRU01379"/>
    </source>
</evidence>
<feature type="chain" id="PRO_5040945990" evidence="8">
    <location>
        <begin position="23"/>
        <end position="632"/>
    </location>
</feature>
<evidence type="ECO:0000259" key="9">
    <source>
        <dbReference type="PROSITE" id="PS52035"/>
    </source>
</evidence>
<dbReference type="GO" id="GO:0008270">
    <property type="term" value="F:zinc ion binding"/>
    <property type="evidence" value="ECO:0007669"/>
    <property type="project" value="InterPro"/>
</dbReference>
<dbReference type="GO" id="GO:0006508">
    <property type="term" value="P:proteolysis"/>
    <property type="evidence" value="ECO:0007669"/>
    <property type="project" value="UniProtKB-KW"/>
</dbReference>
<evidence type="ECO:0000256" key="4">
    <source>
        <dbReference type="ARBA" id="ARBA00022801"/>
    </source>
</evidence>
<keyword evidence="11" id="KW-1185">Reference proteome</keyword>